<dbReference type="InterPro" id="IPR000405">
    <property type="entry name" value="Galanin_rcpt"/>
</dbReference>
<dbReference type="Proteomes" id="UP001066276">
    <property type="component" value="Chromosome 2_1"/>
</dbReference>
<evidence type="ECO:0000256" key="4">
    <source>
        <dbReference type="ARBA" id="ARBA00023040"/>
    </source>
</evidence>
<evidence type="ECO:0000256" key="6">
    <source>
        <dbReference type="ARBA" id="ARBA00023157"/>
    </source>
</evidence>
<name>A0AAV7VJD7_PLEWA</name>
<dbReference type="PANTHER" id="PTHR45695">
    <property type="entry name" value="LEUCOKININ RECEPTOR-RELATED"/>
    <property type="match status" value="1"/>
</dbReference>
<comment type="caution">
    <text evidence="13">The sequence shown here is derived from an EMBL/GenBank/DDBJ whole genome shotgun (WGS) entry which is preliminary data.</text>
</comment>
<keyword evidence="8 9" id="KW-0807">Transducer</keyword>
<evidence type="ECO:0000256" key="11">
    <source>
        <dbReference type="SAM" id="Phobius"/>
    </source>
</evidence>
<accession>A0AAV7VJD7</accession>
<dbReference type="PRINTS" id="PR00237">
    <property type="entry name" value="GPCRRHODOPSN"/>
</dbReference>
<organism evidence="13 14">
    <name type="scientific">Pleurodeles waltl</name>
    <name type="common">Iberian ribbed newt</name>
    <dbReference type="NCBI Taxonomy" id="8319"/>
    <lineage>
        <taxon>Eukaryota</taxon>
        <taxon>Metazoa</taxon>
        <taxon>Chordata</taxon>
        <taxon>Craniata</taxon>
        <taxon>Vertebrata</taxon>
        <taxon>Euteleostomi</taxon>
        <taxon>Amphibia</taxon>
        <taxon>Batrachia</taxon>
        <taxon>Caudata</taxon>
        <taxon>Salamandroidea</taxon>
        <taxon>Salamandridae</taxon>
        <taxon>Pleurodelinae</taxon>
        <taxon>Pleurodeles</taxon>
    </lineage>
</organism>
<dbReference type="PRINTS" id="PR01418">
    <property type="entry name" value="GALANIN1R"/>
</dbReference>
<dbReference type="PROSITE" id="PS50262">
    <property type="entry name" value="G_PROTEIN_RECEP_F1_2"/>
    <property type="match status" value="1"/>
</dbReference>
<feature type="transmembrane region" description="Helical" evidence="11">
    <location>
        <begin position="161"/>
        <end position="186"/>
    </location>
</feature>
<comment type="similarity">
    <text evidence="9">Belongs to the G-protein coupled receptor 1 family.</text>
</comment>
<dbReference type="GO" id="GO:0005886">
    <property type="term" value="C:plasma membrane"/>
    <property type="evidence" value="ECO:0007669"/>
    <property type="project" value="TreeGrafter"/>
</dbReference>
<evidence type="ECO:0000313" key="13">
    <source>
        <dbReference type="EMBL" id="KAJ1201770.1"/>
    </source>
</evidence>
<keyword evidence="7 9" id="KW-0675">Receptor</keyword>
<dbReference type="SUPFAM" id="SSF81321">
    <property type="entry name" value="Family A G protein-coupled receptor-like"/>
    <property type="match status" value="1"/>
</dbReference>
<dbReference type="AlphaFoldDB" id="A0AAV7VJD7"/>
<feature type="compositionally biased region" description="Basic and acidic residues" evidence="10">
    <location>
        <begin position="83"/>
        <end position="93"/>
    </location>
</feature>
<gene>
    <name evidence="13" type="ORF">NDU88_005576</name>
</gene>
<dbReference type="PANTHER" id="PTHR45695:SF25">
    <property type="entry name" value="GALANIN RECEPTOR 1"/>
    <property type="match status" value="1"/>
</dbReference>
<keyword evidence="5 11" id="KW-0472">Membrane</keyword>
<feature type="domain" description="G-protein coupled receptors family 1 profile" evidence="12">
    <location>
        <begin position="177"/>
        <end position="346"/>
    </location>
</feature>
<evidence type="ECO:0000256" key="9">
    <source>
        <dbReference type="RuleBase" id="RU000688"/>
    </source>
</evidence>
<dbReference type="GO" id="GO:0007204">
    <property type="term" value="P:positive regulation of cytosolic calcium ion concentration"/>
    <property type="evidence" value="ECO:0007669"/>
    <property type="project" value="InterPro"/>
</dbReference>
<feature type="region of interest" description="Disordered" evidence="10">
    <location>
        <begin position="1"/>
        <end position="93"/>
    </location>
</feature>
<feature type="transmembrane region" description="Helical" evidence="11">
    <location>
        <begin position="325"/>
        <end position="347"/>
    </location>
</feature>
<feature type="compositionally biased region" description="Basic and acidic residues" evidence="10">
    <location>
        <begin position="30"/>
        <end position="54"/>
    </location>
</feature>
<dbReference type="InterPro" id="IPR017452">
    <property type="entry name" value="GPCR_Rhodpsn_7TM"/>
</dbReference>
<keyword evidence="6" id="KW-1015">Disulfide bond</keyword>
<evidence type="ECO:0000259" key="12">
    <source>
        <dbReference type="PROSITE" id="PS50262"/>
    </source>
</evidence>
<dbReference type="Gene3D" id="1.20.1070.10">
    <property type="entry name" value="Rhodopsin 7-helix transmembrane proteins"/>
    <property type="match status" value="1"/>
</dbReference>
<evidence type="ECO:0000256" key="1">
    <source>
        <dbReference type="ARBA" id="ARBA00004141"/>
    </source>
</evidence>
<dbReference type="PROSITE" id="PS00237">
    <property type="entry name" value="G_PROTEIN_RECEP_F1_1"/>
    <property type="match status" value="1"/>
</dbReference>
<keyword evidence="3 11" id="KW-1133">Transmembrane helix</keyword>
<evidence type="ECO:0000313" key="14">
    <source>
        <dbReference type="Proteomes" id="UP001066276"/>
    </source>
</evidence>
<dbReference type="PRINTS" id="PR00663">
    <property type="entry name" value="GALANINR"/>
</dbReference>
<proteinExistence type="inferred from homology"/>
<dbReference type="InterPro" id="IPR003906">
    <property type="entry name" value="GAL1_rcpt"/>
</dbReference>
<evidence type="ECO:0000256" key="3">
    <source>
        <dbReference type="ARBA" id="ARBA00022989"/>
    </source>
</evidence>
<sequence>MCPYSYNRTSRRSKNDVPSLEEAVVAPSAREPEGARALEQEEQEPRSGTRERQRVKQTPNKRRAALGAQCSGLGASATGSKQHLLEPSRQCRADRGNQKTVTLRVVVASIPFPGAPVYEEMDQATLFLNCTERWPDFSNVTTTTPVPPQTKPLFGIGVDNFITLVVFGIIFTLGVLGNSLVITVLARSKPGKPRSTTNIFILNLSIADLAYLLFCIPFQATVYILPTWVLGAFICKFIHLFFTLSMLVSIFTLSAMSVDRYVAIVHSRRSSSIRVSRNALLGVGLIWALSVAMTVPVAYNQRLIHREGNQTFCWEQWDNPRHKKVYVVCTFVFGYLLPLLLISFCYAKATGSALAHGSGSALAQLWLSSGSRLWLSSGSRLWLSSGSRLWLSSGLALAQLWLTALAQLWLTALAQLWLTALAQLLLSSGSTLAHGSGSALARLWLTDLAQLWLSSGSRLWLSSGSALAHGSGSALAHGSGSALAHGSGSTLAHGSGSALAPGSGSALAQLWLTALAQLWLTDLAQLSQLICWLAHL</sequence>
<feature type="compositionally biased region" description="Basic residues" evidence="10">
    <location>
        <begin position="55"/>
        <end position="64"/>
    </location>
</feature>
<dbReference type="GO" id="GO:0004966">
    <property type="term" value="F:galanin receptor activity"/>
    <property type="evidence" value="ECO:0007669"/>
    <property type="project" value="InterPro"/>
</dbReference>
<evidence type="ECO:0000256" key="8">
    <source>
        <dbReference type="ARBA" id="ARBA00023224"/>
    </source>
</evidence>
<keyword evidence="2 9" id="KW-0812">Transmembrane</keyword>
<evidence type="ECO:0000256" key="7">
    <source>
        <dbReference type="ARBA" id="ARBA00023170"/>
    </source>
</evidence>
<comment type="subcellular location">
    <subcellularLocation>
        <location evidence="1">Membrane</location>
        <topology evidence="1">Multi-pass membrane protein</topology>
    </subcellularLocation>
</comment>
<reference evidence="13" key="1">
    <citation type="journal article" date="2022" name="bioRxiv">
        <title>Sequencing and chromosome-scale assembly of the giantPleurodeles waltlgenome.</title>
        <authorList>
            <person name="Brown T."/>
            <person name="Elewa A."/>
            <person name="Iarovenko S."/>
            <person name="Subramanian E."/>
            <person name="Araus A.J."/>
            <person name="Petzold A."/>
            <person name="Susuki M."/>
            <person name="Suzuki K.-i.T."/>
            <person name="Hayashi T."/>
            <person name="Toyoda A."/>
            <person name="Oliveira C."/>
            <person name="Osipova E."/>
            <person name="Leigh N.D."/>
            <person name="Simon A."/>
            <person name="Yun M.H."/>
        </authorList>
    </citation>
    <scope>NUCLEOTIDE SEQUENCE</scope>
    <source>
        <strain evidence="13">20211129_DDA</strain>
        <tissue evidence="13">Liver</tissue>
    </source>
</reference>
<feature type="transmembrane region" description="Helical" evidence="11">
    <location>
        <begin position="389"/>
        <end position="410"/>
    </location>
</feature>
<dbReference type="EMBL" id="JANPWB010000003">
    <property type="protein sequence ID" value="KAJ1201770.1"/>
    <property type="molecule type" value="Genomic_DNA"/>
</dbReference>
<evidence type="ECO:0000256" key="5">
    <source>
        <dbReference type="ARBA" id="ARBA00023136"/>
    </source>
</evidence>
<evidence type="ECO:0000256" key="2">
    <source>
        <dbReference type="ARBA" id="ARBA00022692"/>
    </source>
</evidence>
<feature type="transmembrane region" description="Helical" evidence="11">
    <location>
        <begin position="237"/>
        <end position="258"/>
    </location>
</feature>
<keyword evidence="4 9" id="KW-0297">G-protein coupled receptor</keyword>
<protein>
    <recommendedName>
        <fullName evidence="12">G-protein coupled receptors family 1 profile domain-containing protein</fullName>
    </recommendedName>
</protein>
<keyword evidence="14" id="KW-1185">Reference proteome</keyword>
<dbReference type="InterPro" id="IPR000276">
    <property type="entry name" value="GPCR_Rhodpsn"/>
</dbReference>
<feature type="transmembrane region" description="Helical" evidence="11">
    <location>
        <begin position="198"/>
        <end position="225"/>
    </location>
</feature>
<dbReference type="Pfam" id="PF00001">
    <property type="entry name" value="7tm_1"/>
    <property type="match status" value="1"/>
</dbReference>
<feature type="transmembrane region" description="Helical" evidence="11">
    <location>
        <begin position="279"/>
        <end position="299"/>
    </location>
</feature>
<evidence type="ECO:0000256" key="10">
    <source>
        <dbReference type="SAM" id="MobiDB-lite"/>
    </source>
</evidence>